<protein>
    <submittedName>
        <fullName evidence="1">Uncharacterized protein</fullName>
    </submittedName>
</protein>
<keyword evidence="2" id="KW-1185">Reference proteome</keyword>
<gene>
    <name evidence="1" type="ORF">FYJ84_07895</name>
</gene>
<sequence length="175" mass="20449">MSVLARNRSISKLKFYVNAKNIHAKLMDLCQRDFGVKMIRNIVIHKNRMEPEDAETLANLAEKYYGTPKLPAKYPERIVEKYFNAIWDISTAMLHNVICAYTLWPTCKAEADERRIYQDRAIANCEVLIVELELASRELDVSADKYKQYIAMLDEEVGLLKGWRKSDNKRFKDLK</sequence>
<comment type="caution">
    <text evidence="1">The sequence shown here is derived from an EMBL/GenBank/DDBJ whole genome shotgun (WGS) entry which is preliminary data.</text>
</comment>
<dbReference type="AlphaFoldDB" id="A0A6I2UBK5"/>
<dbReference type="GeneID" id="96778835"/>
<dbReference type="Proteomes" id="UP000433181">
    <property type="component" value="Unassembled WGS sequence"/>
</dbReference>
<evidence type="ECO:0000313" key="1">
    <source>
        <dbReference type="EMBL" id="MSU08903.1"/>
    </source>
</evidence>
<organism evidence="1 2">
    <name type="scientific">Anaerovibrio slackiae</name>
    <dbReference type="NCBI Taxonomy" id="2652309"/>
    <lineage>
        <taxon>Bacteria</taxon>
        <taxon>Bacillati</taxon>
        <taxon>Bacillota</taxon>
        <taxon>Negativicutes</taxon>
        <taxon>Selenomonadales</taxon>
        <taxon>Selenomonadaceae</taxon>
        <taxon>Anaerovibrio</taxon>
    </lineage>
</organism>
<accession>A0A6I2UBK5</accession>
<dbReference type="RefSeq" id="WP_154407068.1">
    <property type="nucleotide sequence ID" value="NZ_VUNR01000013.1"/>
</dbReference>
<proteinExistence type="predicted"/>
<dbReference type="EMBL" id="VUNR01000013">
    <property type="protein sequence ID" value="MSU08903.1"/>
    <property type="molecule type" value="Genomic_DNA"/>
</dbReference>
<reference evidence="1 2" key="1">
    <citation type="submission" date="2019-08" db="EMBL/GenBank/DDBJ databases">
        <title>In-depth cultivation of the pig gut microbiome towards novel bacterial diversity and tailored functional studies.</title>
        <authorList>
            <person name="Wylensek D."/>
            <person name="Hitch T.C.A."/>
            <person name="Clavel T."/>
        </authorList>
    </citation>
    <scope>NUCLEOTIDE SEQUENCE [LARGE SCALE GENOMIC DNA]</scope>
    <source>
        <strain evidence="1 2">WCA-693-APC-5D-A</strain>
    </source>
</reference>
<name>A0A6I2UBK5_9FIRM</name>
<evidence type="ECO:0000313" key="2">
    <source>
        <dbReference type="Proteomes" id="UP000433181"/>
    </source>
</evidence>